<dbReference type="EMBL" id="CP111012">
    <property type="protein sequence ID" value="WAQ93735.1"/>
    <property type="molecule type" value="Genomic_DNA"/>
</dbReference>
<dbReference type="EMBL" id="CP111012">
    <property type="protein sequence ID" value="WAQ93780.1"/>
    <property type="molecule type" value="Genomic_DNA"/>
</dbReference>
<dbReference type="Pfam" id="PF03364">
    <property type="entry name" value="Polyketide_cyc"/>
    <property type="match status" value="1"/>
</dbReference>
<dbReference type="CDD" id="cd07813">
    <property type="entry name" value="COQ10p_like"/>
    <property type="match status" value="1"/>
</dbReference>
<dbReference type="InterPro" id="IPR005031">
    <property type="entry name" value="COQ10_START"/>
</dbReference>
<feature type="domain" description="Coenzyme Q-binding protein COQ10 START" evidence="4">
    <location>
        <begin position="82"/>
        <end position="207"/>
    </location>
</feature>
<dbReference type="PANTHER" id="PTHR12901:SF10">
    <property type="entry name" value="COENZYME Q-BINDING PROTEIN COQ10, MITOCHONDRIAL"/>
    <property type="match status" value="1"/>
</dbReference>
<evidence type="ECO:0000256" key="1">
    <source>
        <dbReference type="ARBA" id="ARBA00006885"/>
    </source>
</evidence>
<evidence type="ECO:0000256" key="3">
    <source>
        <dbReference type="ARBA" id="ARBA00024947"/>
    </source>
</evidence>
<evidence type="ECO:0000313" key="6">
    <source>
        <dbReference type="EMBL" id="WAQ93780.1"/>
    </source>
</evidence>
<name>A0ABY7DAJ2_MYAAR</name>
<comment type="function">
    <text evidence="3">Required for the function of coenzyme Q in the respiratory chain. May serve as a chaperone or may be involved in the transport of Q6 from its site of synthesis to the catalytic sites of the respiratory complexes.</text>
</comment>
<organism evidence="5 7">
    <name type="scientific">Mya arenaria</name>
    <name type="common">Soft-shell clam</name>
    <dbReference type="NCBI Taxonomy" id="6604"/>
    <lineage>
        <taxon>Eukaryota</taxon>
        <taxon>Metazoa</taxon>
        <taxon>Spiralia</taxon>
        <taxon>Lophotrochozoa</taxon>
        <taxon>Mollusca</taxon>
        <taxon>Bivalvia</taxon>
        <taxon>Autobranchia</taxon>
        <taxon>Heteroconchia</taxon>
        <taxon>Euheterodonta</taxon>
        <taxon>Imparidentia</taxon>
        <taxon>Neoheterodontei</taxon>
        <taxon>Myida</taxon>
        <taxon>Myoidea</taxon>
        <taxon>Myidae</taxon>
        <taxon>Mya</taxon>
    </lineage>
</organism>
<dbReference type="InterPro" id="IPR044996">
    <property type="entry name" value="COQ10-like"/>
</dbReference>
<sequence>MARPVTKFVRQVSLLSETQNLRNLKHVKRVTCIRCQHIANLAGQKNVNIQQTRTFFTLPDLPFSGNGNKKKEYSERRLLGYSDTQMWDIVAEVEKYNQFVPWCTQSIVTNRRPEVIDCKLQIGFPPVHERYSSRVTLDRPSIVKSVCTDGRLFSHLVTIWKFSPGLPDQPNTCTLDFSVSFEFKSKLHSQLSHMFFDEVVRQMVNAFLKRAKVLHGPASIKAQKPKILVYNS</sequence>
<protein>
    <submittedName>
        <fullName evidence="5">CQ10B-like protein</fullName>
    </submittedName>
</protein>
<dbReference type="Gene3D" id="3.30.530.20">
    <property type="match status" value="1"/>
</dbReference>
<evidence type="ECO:0000259" key="4">
    <source>
        <dbReference type="Pfam" id="PF03364"/>
    </source>
</evidence>
<evidence type="ECO:0000256" key="2">
    <source>
        <dbReference type="ARBA" id="ARBA00011814"/>
    </source>
</evidence>
<evidence type="ECO:0000313" key="7">
    <source>
        <dbReference type="Proteomes" id="UP001164746"/>
    </source>
</evidence>
<dbReference type="PANTHER" id="PTHR12901">
    <property type="entry name" value="SPERM PROTEIN HOMOLOG"/>
    <property type="match status" value="1"/>
</dbReference>
<accession>A0ABY7DAJ2</accession>
<keyword evidence="7" id="KW-1185">Reference proteome</keyword>
<gene>
    <name evidence="5" type="ORF">MAR_006206</name>
    <name evidence="6" type="ORF">MAR_006251</name>
</gene>
<proteinExistence type="inferred from homology"/>
<comment type="subunit">
    <text evidence="2">Interacts with coenzyme Q.</text>
</comment>
<dbReference type="InterPro" id="IPR023393">
    <property type="entry name" value="START-like_dom_sf"/>
</dbReference>
<evidence type="ECO:0000313" key="5">
    <source>
        <dbReference type="EMBL" id="WAQ93735.1"/>
    </source>
</evidence>
<dbReference type="SUPFAM" id="SSF55961">
    <property type="entry name" value="Bet v1-like"/>
    <property type="match status" value="1"/>
</dbReference>
<comment type="similarity">
    <text evidence="1">Belongs to the COQ10 family.</text>
</comment>
<reference evidence="5" key="1">
    <citation type="submission" date="2022-11" db="EMBL/GenBank/DDBJ databases">
        <title>Centuries of genome instability and evolution in soft-shell clam transmissible cancer (bioRxiv).</title>
        <authorList>
            <person name="Hart S.F.M."/>
            <person name="Yonemitsu M.A."/>
            <person name="Giersch R.M."/>
            <person name="Beal B.F."/>
            <person name="Arriagada G."/>
            <person name="Davis B.W."/>
            <person name="Ostrander E.A."/>
            <person name="Goff S.P."/>
            <person name="Metzger M.J."/>
        </authorList>
    </citation>
    <scope>NUCLEOTIDE SEQUENCE</scope>
    <source>
        <strain evidence="5">MELC-2E11</strain>
        <tissue evidence="5">Siphon/mantle</tissue>
    </source>
</reference>
<dbReference type="Proteomes" id="UP001164746">
    <property type="component" value="Chromosome 1"/>
</dbReference>